<dbReference type="RefSeq" id="WP_344973581.1">
    <property type="nucleotide sequence ID" value="NZ_BAABFN010000001.1"/>
</dbReference>
<dbReference type="Proteomes" id="UP001501207">
    <property type="component" value="Unassembled WGS sequence"/>
</dbReference>
<dbReference type="SUPFAM" id="SSF53187">
    <property type="entry name" value="Zn-dependent exopeptidases"/>
    <property type="match status" value="1"/>
</dbReference>
<accession>A0ABP8FC20</accession>
<organism evidence="3 4">
    <name type="scientific">Compostibacter hankyongensis</name>
    <dbReference type="NCBI Taxonomy" id="1007089"/>
    <lineage>
        <taxon>Bacteria</taxon>
        <taxon>Pseudomonadati</taxon>
        <taxon>Bacteroidota</taxon>
        <taxon>Chitinophagia</taxon>
        <taxon>Chitinophagales</taxon>
        <taxon>Chitinophagaceae</taxon>
        <taxon>Compostibacter</taxon>
    </lineage>
</organism>
<keyword evidence="1" id="KW-0732">Signal</keyword>
<sequence>MRWLPLLLFFLFPRTLLSQSFSPDSARLMMDVRTLSADKMKGRRTGTSGNRMAQFYILQRFREAGLLPLQGESYEYPFFFTGKSGEKIMGTNLLGRIKGRTDDIIVLSAHYDHLGTGAPVNGDSIYNGADDNASGVAGLLALAAWFKSHPPRHTLVFAAFDAEEAGLKGAQAFVQQFPQLIRQTRLNLNMDMISHNGKGELYVCGTRAFPALKPLLDGAGEDSGIRLLTGHDDPADPRNDWTRQSDQGAFFDRHIPFLYFGVEDHSDYHRQSDSFDHIHLSFFFHAVEAITRVAAKADAGLPDIKVPPREKWISGR</sequence>
<evidence type="ECO:0000313" key="3">
    <source>
        <dbReference type="EMBL" id="GAA4300154.1"/>
    </source>
</evidence>
<evidence type="ECO:0000313" key="4">
    <source>
        <dbReference type="Proteomes" id="UP001501207"/>
    </source>
</evidence>
<feature type="chain" id="PRO_5046926389" evidence="1">
    <location>
        <begin position="19"/>
        <end position="316"/>
    </location>
</feature>
<dbReference type="InterPro" id="IPR007484">
    <property type="entry name" value="Peptidase_M28"/>
</dbReference>
<comment type="caution">
    <text evidence="3">The sequence shown here is derived from an EMBL/GenBank/DDBJ whole genome shotgun (WGS) entry which is preliminary data.</text>
</comment>
<dbReference type="Gene3D" id="3.40.630.10">
    <property type="entry name" value="Zn peptidases"/>
    <property type="match status" value="1"/>
</dbReference>
<keyword evidence="4" id="KW-1185">Reference proteome</keyword>
<dbReference type="EMBL" id="BAABFN010000001">
    <property type="protein sequence ID" value="GAA4300154.1"/>
    <property type="molecule type" value="Genomic_DNA"/>
</dbReference>
<dbReference type="PANTHER" id="PTHR12147:SF26">
    <property type="entry name" value="PEPTIDASE M28 DOMAIN-CONTAINING PROTEIN"/>
    <property type="match status" value="1"/>
</dbReference>
<evidence type="ECO:0000259" key="2">
    <source>
        <dbReference type="Pfam" id="PF04389"/>
    </source>
</evidence>
<dbReference type="Pfam" id="PF04389">
    <property type="entry name" value="Peptidase_M28"/>
    <property type="match status" value="1"/>
</dbReference>
<gene>
    <name evidence="3" type="ORF">GCM10023143_00860</name>
</gene>
<evidence type="ECO:0000256" key="1">
    <source>
        <dbReference type="SAM" id="SignalP"/>
    </source>
</evidence>
<proteinExistence type="predicted"/>
<dbReference type="InterPro" id="IPR045175">
    <property type="entry name" value="M28_fam"/>
</dbReference>
<feature type="signal peptide" evidence="1">
    <location>
        <begin position="1"/>
        <end position="18"/>
    </location>
</feature>
<dbReference type="PANTHER" id="PTHR12147">
    <property type="entry name" value="METALLOPEPTIDASE M28 FAMILY MEMBER"/>
    <property type="match status" value="1"/>
</dbReference>
<protein>
    <submittedName>
        <fullName evidence="3">M20/M25/M40 family metallo-hydrolase</fullName>
    </submittedName>
</protein>
<reference evidence="4" key="1">
    <citation type="journal article" date="2019" name="Int. J. Syst. Evol. Microbiol.">
        <title>The Global Catalogue of Microorganisms (GCM) 10K type strain sequencing project: providing services to taxonomists for standard genome sequencing and annotation.</title>
        <authorList>
            <consortium name="The Broad Institute Genomics Platform"/>
            <consortium name="The Broad Institute Genome Sequencing Center for Infectious Disease"/>
            <person name="Wu L."/>
            <person name="Ma J."/>
        </authorList>
    </citation>
    <scope>NUCLEOTIDE SEQUENCE [LARGE SCALE GENOMIC DNA]</scope>
    <source>
        <strain evidence="4">JCM 17664</strain>
    </source>
</reference>
<feature type="domain" description="Peptidase M28" evidence="2">
    <location>
        <begin position="92"/>
        <end position="290"/>
    </location>
</feature>
<name>A0ABP8FC20_9BACT</name>